<dbReference type="VEuPathDB" id="VectorBase:ISCW005686"/>
<evidence type="ECO:0000313" key="4">
    <source>
        <dbReference type="Proteomes" id="UP000001555"/>
    </source>
</evidence>
<accession>B7PM28</accession>
<evidence type="ECO:0000256" key="1">
    <source>
        <dbReference type="SAM" id="MobiDB-lite"/>
    </source>
</evidence>
<feature type="region of interest" description="Disordered" evidence="1">
    <location>
        <begin position="41"/>
        <end position="64"/>
    </location>
</feature>
<dbReference type="EMBL" id="DS745026">
    <property type="protein sequence ID" value="EEC07650.1"/>
    <property type="molecule type" value="Genomic_DNA"/>
</dbReference>
<protein>
    <submittedName>
        <fullName evidence="2 3">Uncharacterized protein</fullName>
    </submittedName>
</protein>
<dbReference type="EMBL" id="ABJB010725089">
    <property type="status" value="NOT_ANNOTATED_CDS"/>
    <property type="molecule type" value="Genomic_DNA"/>
</dbReference>
<dbReference type="HOGENOM" id="CLU_2375099_0_0_1"/>
<gene>
    <name evidence="2" type="ORF">IscW_ISCW005686</name>
</gene>
<name>B7PM28_IXOSC</name>
<dbReference type="InParanoid" id="B7PM28"/>
<reference evidence="3" key="2">
    <citation type="submission" date="2020-05" db="UniProtKB">
        <authorList>
            <consortium name="EnsemblMetazoa"/>
        </authorList>
    </citation>
    <scope>IDENTIFICATION</scope>
    <source>
        <strain evidence="3">wikel</strain>
    </source>
</reference>
<feature type="compositionally biased region" description="Basic and acidic residues" evidence="1">
    <location>
        <begin position="42"/>
        <end position="51"/>
    </location>
</feature>
<sequence length="95" mass="10414">MTRCLESPRVQRRPATELSLIEAGTDWGVAPTLALSPPLLRAEGRDSERPRTRAQGRTPAPRRTMYHSAECVSSVSGRLSQSDIEVTPFSLLLPA</sequence>
<proteinExistence type="predicted"/>
<dbReference type="PaxDb" id="6945-B7PM28"/>
<dbReference type="AlphaFoldDB" id="B7PM28"/>
<dbReference type="Proteomes" id="UP000001555">
    <property type="component" value="Unassembled WGS sequence"/>
</dbReference>
<evidence type="ECO:0000313" key="3">
    <source>
        <dbReference type="EnsemblMetazoa" id="ISCW005686-PA"/>
    </source>
</evidence>
<reference evidence="2 4" key="1">
    <citation type="submission" date="2008-03" db="EMBL/GenBank/DDBJ databases">
        <title>Annotation of Ixodes scapularis.</title>
        <authorList>
            <consortium name="Ixodes scapularis Genome Project Consortium"/>
            <person name="Caler E."/>
            <person name="Hannick L.I."/>
            <person name="Bidwell S."/>
            <person name="Joardar V."/>
            <person name="Thiagarajan M."/>
            <person name="Amedeo P."/>
            <person name="Galinsky K.J."/>
            <person name="Schobel S."/>
            <person name="Inman J."/>
            <person name="Hostetler J."/>
            <person name="Miller J."/>
            <person name="Hammond M."/>
            <person name="Megy K."/>
            <person name="Lawson D."/>
            <person name="Kodira C."/>
            <person name="Sutton G."/>
            <person name="Meyer J."/>
            <person name="Hill C.A."/>
            <person name="Birren B."/>
            <person name="Nene V."/>
            <person name="Collins F."/>
            <person name="Alarcon-Chaidez F."/>
            <person name="Wikel S."/>
            <person name="Strausberg R."/>
        </authorList>
    </citation>
    <scope>NUCLEOTIDE SEQUENCE [LARGE SCALE GENOMIC DNA]</scope>
    <source>
        <strain evidence="4">Wikel</strain>
        <strain evidence="2">Wikel colony</strain>
    </source>
</reference>
<dbReference type="EnsemblMetazoa" id="ISCW005686-RA">
    <property type="protein sequence ID" value="ISCW005686-PA"/>
    <property type="gene ID" value="ISCW005686"/>
</dbReference>
<evidence type="ECO:0000313" key="2">
    <source>
        <dbReference type="EMBL" id="EEC07650.1"/>
    </source>
</evidence>
<keyword evidence="4" id="KW-1185">Reference proteome</keyword>
<organism>
    <name type="scientific">Ixodes scapularis</name>
    <name type="common">Black-legged tick</name>
    <name type="synonym">Deer tick</name>
    <dbReference type="NCBI Taxonomy" id="6945"/>
    <lineage>
        <taxon>Eukaryota</taxon>
        <taxon>Metazoa</taxon>
        <taxon>Ecdysozoa</taxon>
        <taxon>Arthropoda</taxon>
        <taxon>Chelicerata</taxon>
        <taxon>Arachnida</taxon>
        <taxon>Acari</taxon>
        <taxon>Parasitiformes</taxon>
        <taxon>Ixodida</taxon>
        <taxon>Ixodoidea</taxon>
        <taxon>Ixodidae</taxon>
        <taxon>Ixodinae</taxon>
        <taxon>Ixodes</taxon>
    </lineage>
</organism>
<dbReference type="VEuPathDB" id="VectorBase:ISCI005686"/>